<dbReference type="HOGENOM" id="CLU_019270_0_0_1"/>
<evidence type="ECO:0000313" key="3">
    <source>
        <dbReference type="EMBL" id="EDO18605.1"/>
    </source>
</evidence>
<feature type="compositionally biased region" description="Polar residues" evidence="1">
    <location>
        <begin position="745"/>
        <end position="759"/>
    </location>
</feature>
<feature type="region of interest" description="Disordered" evidence="1">
    <location>
        <begin position="585"/>
        <end position="604"/>
    </location>
</feature>
<dbReference type="eggNOG" id="KOG1862">
    <property type="taxonomic scope" value="Eukaryota"/>
</dbReference>
<feature type="compositionally biased region" description="Polar residues" evidence="1">
    <location>
        <begin position="699"/>
        <end position="709"/>
    </location>
</feature>
<dbReference type="AlphaFoldDB" id="A7TGJ8"/>
<dbReference type="FunCoup" id="A7TGJ8">
    <property type="interactions" value="42"/>
</dbReference>
<reference evidence="3 4" key="1">
    <citation type="journal article" date="2007" name="Proc. Natl. Acad. Sci. U.S.A.">
        <title>Independent sorting-out of thousands of duplicated gene pairs in two yeast species descended from a whole-genome duplication.</title>
        <authorList>
            <person name="Scannell D.R."/>
            <person name="Frank A.C."/>
            <person name="Conant G.C."/>
            <person name="Byrne K.P."/>
            <person name="Woolfit M."/>
            <person name="Wolfe K.H."/>
        </authorList>
    </citation>
    <scope>NUCLEOTIDE SEQUENCE [LARGE SCALE GENOMIC DNA]</scope>
    <source>
        <strain evidence="4">ATCC 22028 / DSM 70294 / BCRC 21397 / CBS 2163 / NBRC 10782 / NRRL Y-8283 / UCD 57-17</strain>
    </source>
</reference>
<keyword evidence="4" id="KW-1185">Reference proteome</keyword>
<feature type="compositionally biased region" description="Polar residues" evidence="1">
    <location>
        <begin position="725"/>
        <end position="736"/>
    </location>
</feature>
<dbReference type="CDD" id="cd00072">
    <property type="entry name" value="GYF"/>
    <property type="match status" value="1"/>
</dbReference>
<feature type="compositionally biased region" description="Low complexity" evidence="1">
    <location>
        <begin position="710"/>
        <end position="724"/>
    </location>
</feature>
<proteinExistence type="predicted"/>
<dbReference type="PhylomeDB" id="A7TGJ8"/>
<feature type="compositionally biased region" description="Polar residues" evidence="1">
    <location>
        <begin position="492"/>
        <end position="501"/>
    </location>
</feature>
<feature type="region of interest" description="Disordered" evidence="1">
    <location>
        <begin position="389"/>
        <end position="508"/>
    </location>
</feature>
<dbReference type="PANTHER" id="PTHR14445">
    <property type="entry name" value="GRB10 INTERACTING GYF PROTEIN"/>
    <property type="match status" value="1"/>
</dbReference>
<feature type="compositionally biased region" description="Basic and acidic residues" evidence="1">
    <location>
        <begin position="440"/>
        <end position="455"/>
    </location>
</feature>
<dbReference type="Gene3D" id="3.30.1490.40">
    <property type="match status" value="1"/>
</dbReference>
<feature type="compositionally biased region" description="Low complexity" evidence="1">
    <location>
        <begin position="653"/>
        <end position="667"/>
    </location>
</feature>
<dbReference type="PROSITE" id="PS50829">
    <property type="entry name" value="GYF"/>
    <property type="match status" value="1"/>
</dbReference>
<dbReference type="SMART" id="SM00444">
    <property type="entry name" value="GYF"/>
    <property type="match status" value="1"/>
</dbReference>
<dbReference type="PANTHER" id="PTHR14445:SF36">
    <property type="entry name" value="FI03272P-RELATED"/>
    <property type="match status" value="1"/>
</dbReference>
<dbReference type="SUPFAM" id="SSF55277">
    <property type="entry name" value="GYF domain"/>
    <property type="match status" value="1"/>
</dbReference>
<dbReference type="KEGG" id="vpo:Kpol_1048p36"/>
<evidence type="ECO:0000256" key="1">
    <source>
        <dbReference type="SAM" id="MobiDB-lite"/>
    </source>
</evidence>
<dbReference type="Pfam" id="PF02213">
    <property type="entry name" value="GYF"/>
    <property type="match status" value="1"/>
</dbReference>
<dbReference type="GeneID" id="5546905"/>
<organism evidence="4">
    <name type="scientific">Vanderwaltozyma polyspora (strain ATCC 22028 / DSM 70294 / BCRC 21397 / CBS 2163 / NBRC 10782 / NRRL Y-8283 / UCD 57-17)</name>
    <name type="common">Kluyveromyces polysporus</name>
    <dbReference type="NCBI Taxonomy" id="436907"/>
    <lineage>
        <taxon>Eukaryota</taxon>
        <taxon>Fungi</taxon>
        <taxon>Dikarya</taxon>
        <taxon>Ascomycota</taxon>
        <taxon>Saccharomycotina</taxon>
        <taxon>Saccharomycetes</taxon>
        <taxon>Saccharomycetales</taxon>
        <taxon>Saccharomycetaceae</taxon>
        <taxon>Vanderwaltozyma</taxon>
    </lineage>
</organism>
<protein>
    <recommendedName>
        <fullName evidence="2">GYF domain-containing protein</fullName>
    </recommendedName>
</protein>
<dbReference type="Proteomes" id="UP000000267">
    <property type="component" value="Unassembled WGS sequence"/>
</dbReference>
<dbReference type="InParanoid" id="A7TGJ8"/>
<evidence type="ECO:0000313" key="4">
    <source>
        <dbReference type="Proteomes" id="UP000000267"/>
    </source>
</evidence>
<dbReference type="OrthoDB" id="48509at2759"/>
<dbReference type="GO" id="GO:0005829">
    <property type="term" value="C:cytosol"/>
    <property type="evidence" value="ECO:0007669"/>
    <property type="project" value="TreeGrafter"/>
</dbReference>
<dbReference type="STRING" id="436907.A7TGJ8"/>
<dbReference type="InterPro" id="IPR003169">
    <property type="entry name" value="GYF"/>
</dbReference>
<gene>
    <name evidence="3" type="ORF">Kpol_1048p36</name>
</gene>
<feature type="region of interest" description="Disordered" evidence="1">
    <location>
        <begin position="696"/>
        <end position="759"/>
    </location>
</feature>
<feature type="domain" description="GYF" evidence="2">
    <location>
        <begin position="230"/>
        <end position="286"/>
    </location>
</feature>
<evidence type="ECO:0000259" key="2">
    <source>
        <dbReference type="PROSITE" id="PS50829"/>
    </source>
</evidence>
<feature type="region of interest" description="Disordered" evidence="1">
    <location>
        <begin position="627"/>
        <end position="677"/>
    </location>
</feature>
<sequence length="890" mass="97686">MNFQPQFQNQLDSMNFNFQNMNLQGSNGVPPLPSQQHVPNMIPDHNISRTSTPNPNNGGGTPSQLNRAPLSRTTSLLDSIGIQRVGSPFMQPGGPSAVDMGGGLSQNMQSSSILNNWGTPLNNNNNNSNGGVQLNHEDSSLTSSPYAAKMHPSLSTQSLMFSRSSAGTPVLNHSTINSGLATTNNAMYAPMTPSDSMHFQQRQIQPQPHHTPILPHPPPQQQQNIPILIESQWKYIDSMGQVQGPFESSKMNSWLASGYFPSNLQVSRTNTSPEPLGINDKFMTVTEIINFSNDFFAPFSAVDKIISASILSQQASTLAGGSTSLQDSLSSLSTGLNSAKPNLREKDYSYDELLQLRNNDGSYYKESIIKIPVGRSKKEKLDPDFVVPQAAPEPLLPKSPTPVKHQSHSPKKMEISKTADIHSISPKKTSPLKTETSVATKDEREVHHTEEKVLKVEQGLEEDDSVETEETQDEESEKEEEEEEISEVNDSKLATPSQGKTNLAPWANKVEKVEPVNIPSLEEMKKQTLSKKQLDQNNLAQMRLEQAQLAREEVIETQIPTRPSSNVAPWANKVTSNKIEPVIIPAPEQMKKKPSSSNKLEKITKATPIKWEDLAYPDEKKDNEMKSMLTWATKPTSVPVSLNIKPQPKKKSSSTVSSGSTSTSHSSRLGDESVPSLLDLNDNDFITEQKKLWQDAHRSSGSSSTDNAWTTVSSKSSKSSVTTTQAKIVSQPSSYVSPDKLRSIGGSSTPVRSKQIGSSTTIPSLKAKASSGSLATAYPGNASISARQELIKWSRSQMKLDSGIQVNSVLEVLFSLPAGTESTEIIADTIYSNSSTMDGKRFATEFIKRRIDCERQLTDPLTWIEALALPEGNEDDWEFQVVGKKKSRRH</sequence>
<feature type="compositionally biased region" description="Polar residues" evidence="1">
    <location>
        <begin position="48"/>
        <end position="68"/>
    </location>
</feature>
<feature type="compositionally biased region" description="Acidic residues" evidence="1">
    <location>
        <begin position="459"/>
        <end position="487"/>
    </location>
</feature>
<dbReference type="OMA" id="RQEFLRW"/>
<accession>A7TGJ8</accession>
<name>A7TGJ8_VANPO</name>
<dbReference type="InterPro" id="IPR051640">
    <property type="entry name" value="GRB10-interact_GYF"/>
</dbReference>
<feature type="compositionally biased region" description="Basic and acidic residues" evidence="1">
    <location>
        <begin position="411"/>
        <end position="420"/>
    </location>
</feature>
<feature type="region of interest" description="Disordered" evidence="1">
    <location>
        <begin position="43"/>
        <end position="68"/>
    </location>
</feature>
<dbReference type="RefSeq" id="XP_001646463.1">
    <property type="nucleotide sequence ID" value="XM_001646413.1"/>
</dbReference>
<feature type="region of interest" description="Disordered" evidence="1">
    <location>
        <begin position="119"/>
        <end position="144"/>
    </location>
</feature>
<feature type="compositionally biased region" description="Low complexity" evidence="1">
    <location>
        <begin position="119"/>
        <end position="134"/>
    </location>
</feature>
<feature type="compositionally biased region" description="Polar residues" evidence="1">
    <location>
        <begin position="426"/>
        <end position="439"/>
    </location>
</feature>
<dbReference type="InterPro" id="IPR035445">
    <property type="entry name" value="GYF-like_dom_sf"/>
</dbReference>
<dbReference type="EMBL" id="DS480387">
    <property type="protein sequence ID" value="EDO18605.1"/>
    <property type="molecule type" value="Genomic_DNA"/>
</dbReference>